<comment type="caution">
    <text evidence="1">The sequence shown here is derived from an EMBL/GenBank/DDBJ whole genome shotgun (WGS) entry which is preliminary data.</text>
</comment>
<proteinExistence type="predicted"/>
<dbReference type="AlphaFoldDB" id="A0A0F9EDI4"/>
<gene>
    <name evidence="1" type="ORF">LCGC14_2166760</name>
</gene>
<reference evidence="1" key="1">
    <citation type="journal article" date="2015" name="Nature">
        <title>Complex archaea that bridge the gap between prokaryotes and eukaryotes.</title>
        <authorList>
            <person name="Spang A."/>
            <person name="Saw J.H."/>
            <person name="Jorgensen S.L."/>
            <person name="Zaremba-Niedzwiedzka K."/>
            <person name="Martijn J."/>
            <person name="Lind A.E."/>
            <person name="van Eijk R."/>
            <person name="Schleper C."/>
            <person name="Guy L."/>
            <person name="Ettema T.J."/>
        </authorList>
    </citation>
    <scope>NUCLEOTIDE SEQUENCE</scope>
</reference>
<dbReference type="EMBL" id="LAZR01027896">
    <property type="protein sequence ID" value="KKL64261.1"/>
    <property type="molecule type" value="Genomic_DNA"/>
</dbReference>
<evidence type="ECO:0000313" key="1">
    <source>
        <dbReference type="EMBL" id="KKL64261.1"/>
    </source>
</evidence>
<organism evidence="1">
    <name type="scientific">marine sediment metagenome</name>
    <dbReference type="NCBI Taxonomy" id="412755"/>
    <lineage>
        <taxon>unclassified sequences</taxon>
        <taxon>metagenomes</taxon>
        <taxon>ecological metagenomes</taxon>
    </lineage>
</organism>
<feature type="non-terminal residue" evidence="1">
    <location>
        <position position="1"/>
    </location>
</feature>
<protein>
    <submittedName>
        <fullName evidence="1">Uncharacterized protein</fullName>
    </submittedName>
</protein>
<sequence>MINHKKRISLNFVWFDMWIGFFVNTDKKKIYFCLLPCIVFSFNYN</sequence>
<name>A0A0F9EDI4_9ZZZZ</name>
<accession>A0A0F9EDI4</accession>